<keyword evidence="3 8" id="KW-0460">Magnesium</keyword>
<evidence type="ECO:0000313" key="11">
    <source>
        <dbReference type="EMBL" id="HIV03583.1"/>
    </source>
</evidence>
<evidence type="ECO:0000256" key="6">
    <source>
        <dbReference type="PIRNR" id="PIRNR001373"/>
    </source>
</evidence>
<feature type="binding site" evidence="7">
    <location>
        <position position="470"/>
    </location>
    <ligand>
        <name>chorismate</name>
        <dbReference type="ChEBI" id="CHEBI:29748"/>
    </ligand>
</feature>
<dbReference type="InterPro" id="IPR005257">
    <property type="entry name" value="Anth_synth_I_TrpE"/>
</dbReference>
<dbReference type="Proteomes" id="UP000886812">
    <property type="component" value="Unassembled WGS sequence"/>
</dbReference>
<dbReference type="Pfam" id="PF04715">
    <property type="entry name" value="Anth_synt_I_N"/>
    <property type="match status" value="1"/>
</dbReference>
<gene>
    <name evidence="11" type="ORF">IAC75_00310</name>
</gene>
<evidence type="ECO:0000256" key="1">
    <source>
        <dbReference type="ARBA" id="ARBA00009562"/>
    </source>
</evidence>
<reference evidence="11" key="1">
    <citation type="submission" date="2020-10" db="EMBL/GenBank/DDBJ databases">
        <authorList>
            <person name="Gilroy R."/>
        </authorList>
    </citation>
    <scope>NUCLEOTIDE SEQUENCE</scope>
    <source>
        <strain evidence="11">10669</strain>
    </source>
</reference>
<dbReference type="InterPro" id="IPR006805">
    <property type="entry name" value="Anth_synth_I_N"/>
</dbReference>
<protein>
    <recommendedName>
        <fullName evidence="6">Anthranilate synthase component 1</fullName>
        <ecNumber evidence="6">4.1.3.27</ecNumber>
    </recommendedName>
</protein>
<evidence type="ECO:0000256" key="2">
    <source>
        <dbReference type="ARBA" id="ARBA00022723"/>
    </source>
</evidence>
<dbReference type="GO" id="GO:0004049">
    <property type="term" value="F:anthranilate synthase activity"/>
    <property type="evidence" value="ECO:0007669"/>
    <property type="project" value="UniProtKB-EC"/>
</dbReference>
<dbReference type="InterPro" id="IPR015890">
    <property type="entry name" value="Chorismate_C"/>
</dbReference>
<feature type="domain" description="Anthranilate synthase component I N-terminal" evidence="10">
    <location>
        <begin position="17"/>
        <end position="188"/>
    </location>
</feature>
<feature type="binding site" evidence="7">
    <location>
        <position position="38"/>
    </location>
    <ligand>
        <name>L-tryptophan</name>
        <dbReference type="ChEBI" id="CHEBI:57912"/>
    </ligand>
</feature>
<comment type="catalytic activity">
    <reaction evidence="5 6">
        <text>chorismate + L-glutamine = anthranilate + pyruvate + L-glutamate + H(+)</text>
        <dbReference type="Rhea" id="RHEA:21732"/>
        <dbReference type="ChEBI" id="CHEBI:15361"/>
        <dbReference type="ChEBI" id="CHEBI:15378"/>
        <dbReference type="ChEBI" id="CHEBI:16567"/>
        <dbReference type="ChEBI" id="CHEBI:29748"/>
        <dbReference type="ChEBI" id="CHEBI:29985"/>
        <dbReference type="ChEBI" id="CHEBI:58359"/>
        <dbReference type="EC" id="4.1.3.27"/>
    </reaction>
</comment>
<name>A0A9D1NI22_9BACT</name>
<evidence type="ECO:0000313" key="12">
    <source>
        <dbReference type="Proteomes" id="UP000886812"/>
    </source>
</evidence>
<dbReference type="InterPro" id="IPR005801">
    <property type="entry name" value="ADC_synthase"/>
</dbReference>
<feature type="binding site" evidence="7">
    <location>
        <begin position="484"/>
        <end position="486"/>
    </location>
    <ligand>
        <name>chorismate</name>
        <dbReference type="ChEBI" id="CHEBI:29748"/>
    </ligand>
</feature>
<dbReference type="PRINTS" id="PR00095">
    <property type="entry name" value="ANTSNTHASEI"/>
</dbReference>
<dbReference type="Pfam" id="PF00425">
    <property type="entry name" value="Chorismate_bind"/>
    <property type="match status" value="1"/>
</dbReference>
<feature type="binding site" evidence="7">
    <location>
        <begin position="292"/>
        <end position="294"/>
    </location>
    <ligand>
        <name>L-tryptophan</name>
        <dbReference type="ChEBI" id="CHEBI:57912"/>
    </ligand>
</feature>
<dbReference type="PANTHER" id="PTHR11236:SF49">
    <property type="entry name" value="ANTHRANILATE SYNTHASE COMPONENT 1"/>
    <property type="match status" value="1"/>
</dbReference>
<dbReference type="NCBIfam" id="NF010079">
    <property type="entry name" value="PRK13564.1"/>
    <property type="match status" value="1"/>
</dbReference>
<comment type="cofactor">
    <cofactor evidence="8">
        <name>Mg(2+)</name>
        <dbReference type="ChEBI" id="CHEBI:18420"/>
    </cofactor>
    <text evidence="8">Binds 1 Mg(2+) ion per subunit.</text>
</comment>
<dbReference type="GO" id="GO:0046872">
    <property type="term" value="F:metal ion binding"/>
    <property type="evidence" value="ECO:0007669"/>
    <property type="project" value="UniProtKB-KW"/>
</dbReference>
<keyword evidence="6 7" id="KW-0822">Tryptophan biosynthesis</keyword>
<organism evidence="11 12">
    <name type="scientific">Candidatus Spyradosoma merdigallinarum</name>
    <dbReference type="NCBI Taxonomy" id="2840950"/>
    <lineage>
        <taxon>Bacteria</taxon>
        <taxon>Pseudomonadati</taxon>
        <taxon>Verrucomicrobiota</taxon>
        <taxon>Opitutia</taxon>
        <taxon>Opitutia incertae sedis</taxon>
        <taxon>Candidatus Spyradosoma</taxon>
    </lineage>
</organism>
<dbReference type="EC" id="4.1.3.27" evidence="6"/>
<keyword evidence="6 7" id="KW-0028">Amino-acid biosynthesis</keyword>
<dbReference type="NCBIfam" id="TIGR00565">
    <property type="entry name" value="trpE_proteo"/>
    <property type="match status" value="1"/>
</dbReference>
<evidence type="ECO:0000256" key="4">
    <source>
        <dbReference type="ARBA" id="ARBA00023239"/>
    </source>
</evidence>
<dbReference type="SUPFAM" id="SSF56322">
    <property type="entry name" value="ADC synthase"/>
    <property type="match status" value="1"/>
</dbReference>
<comment type="similarity">
    <text evidence="1 6">Belongs to the anthranilate synthase component I family.</text>
</comment>
<evidence type="ECO:0000256" key="7">
    <source>
        <dbReference type="PIRSR" id="PIRSR001373-1"/>
    </source>
</evidence>
<feature type="binding site" evidence="8">
    <location>
        <position position="499"/>
    </location>
    <ligand>
        <name>Mg(2+)</name>
        <dbReference type="ChEBI" id="CHEBI:18420"/>
    </ligand>
</feature>
<comment type="caution">
    <text evidence="11">The sequence shown here is derived from an EMBL/GenBank/DDBJ whole genome shotgun (WGS) entry which is preliminary data.</text>
</comment>
<comment type="pathway">
    <text evidence="6">Amino-acid biosynthesis; L-tryptophan biosynthesis; L-tryptophan from chorismate: step 1/5.</text>
</comment>
<keyword evidence="2 8" id="KW-0479">Metal-binding</keyword>
<dbReference type="PIRSF" id="PIRSF001373">
    <property type="entry name" value="TrpE"/>
    <property type="match status" value="1"/>
</dbReference>
<dbReference type="PANTHER" id="PTHR11236">
    <property type="entry name" value="AMINOBENZOATE/ANTHRANILATE SYNTHASE"/>
    <property type="match status" value="1"/>
</dbReference>
<proteinExistence type="inferred from homology"/>
<evidence type="ECO:0000256" key="3">
    <source>
        <dbReference type="ARBA" id="ARBA00022842"/>
    </source>
</evidence>
<feature type="binding site" evidence="8">
    <location>
        <position position="362"/>
    </location>
    <ligand>
        <name>Mg(2+)</name>
        <dbReference type="ChEBI" id="CHEBI:18420"/>
    </ligand>
</feature>
<dbReference type="EMBL" id="DVOG01000014">
    <property type="protein sequence ID" value="HIV03583.1"/>
    <property type="molecule type" value="Genomic_DNA"/>
</dbReference>
<feature type="domain" description="Chorismate-utilising enzyme C-terminal" evidence="9">
    <location>
        <begin position="243"/>
        <end position="503"/>
    </location>
</feature>
<evidence type="ECO:0000259" key="9">
    <source>
        <dbReference type="Pfam" id="PF00425"/>
    </source>
</evidence>
<accession>A0A9D1NI22</accession>
<dbReference type="Gene3D" id="3.60.120.10">
    <property type="entry name" value="Anthranilate synthase"/>
    <property type="match status" value="1"/>
</dbReference>
<keyword evidence="6" id="KW-0057">Aromatic amino acid biosynthesis</keyword>
<evidence type="ECO:0000256" key="8">
    <source>
        <dbReference type="PIRSR" id="PIRSR001373-2"/>
    </source>
</evidence>
<keyword evidence="4 6" id="KW-0456">Lyase</keyword>
<reference evidence="11" key="2">
    <citation type="journal article" date="2021" name="PeerJ">
        <title>Extensive microbial diversity within the chicken gut microbiome revealed by metagenomics and culture.</title>
        <authorList>
            <person name="Gilroy R."/>
            <person name="Ravi A."/>
            <person name="Getino M."/>
            <person name="Pursley I."/>
            <person name="Horton D.L."/>
            <person name="Alikhan N.F."/>
            <person name="Baker D."/>
            <person name="Gharbi K."/>
            <person name="Hall N."/>
            <person name="Watson M."/>
            <person name="Adriaenssens E.M."/>
            <person name="Foster-Nyarko E."/>
            <person name="Jarju S."/>
            <person name="Secka A."/>
            <person name="Antonio M."/>
            <person name="Oren A."/>
            <person name="Chaudhuri R.R."/>
            <person name="La Ragione R."/>
            <person name="Hildebrand F."/>
            <person name="Pallen M.J."/>
        </authorList>
    </citation>
    <scope>NUCLEOTIDE SEQUENCE</scope>
    <source>
        <strain evidence="11">10669</strain>
    </source>
</reference>
<evidence type="ECO:0000256" key="5">
    <source>
        <dbReference type="ARBA" id="ARBA00047683"/>
    </source>
</evidence>
<dbReference type="AlphaFoldDB" id="A0A9D1NI22"/>
<feature type="binding site" evidence="7">
    <location>
        <begin position="329"/>
        <end position="330"/>
    </location>
    <ligand>
        <name>chorismate</name>
        <dbReference type="ChEBI" id="CHEBI:29748"/>
    </ligand>
</feature>
<feature type="binding site" evidence="7">
    <location>
        <position position="450"/>
    </location>
    <ligand>
        <name>chorismate</name>
        <dbReference type="ChEBI" id="CHEBI:29748"/>
    </ligand>
</feature>
<evidence type="ECO:0000259" key="10">
    <source>
        <dbReference type="Pfam" id="PF04715"/>
    </source>
</evidence>
<dbReference type="GO" id="GO:0000162">
    <property type="term" value="P:L-tryptophan biosynthetic process"/>
    <property type="evidence" value="ECO:0007669"/>
    <property type="project" value="UniProtKB-KW"/>
</dbReference>
<sequence length="520" mass="57266">MNTQRQLEKRTVRHVSEPLDLYEKIRRARRANTLLLESADLTTHAGTQSLIVADACLRVSCRGRRVFVEALDENGAAAFPALREALSGVPAEEKENALAFAFPPADDDLDEESRLRAPSPLDVLRALRERCAPAGAPERFLLGGIFAYDFIEVFEKLPPVPEGANTCPDFLFYLAETVVKINHVARSTEIFSLLLSEAPEVSRKISAREEEIARACENFVPAAAPAAKPQPREVLPVSLNKSDKTYCAEVEYLKSFIRKGDIFQVVPARSFSAPCPNPEAAYRVLKRSNPSPYMFYVDDRDFAVFGASPELSVKFTQATRLVELYPIAGTRRRGLREDGSVDFDLDSRIEFELRMDTKELAEHLMLVDLARNDLARIAKPNTRRTSELLKVDRYSHVMHLVSHVVAELRDGLDAFHAYLACMNMGTLTGAPKIRATELIREVERERRGSYGGAVGYVGGNGDMDTCILIRSAFVKDGVAVVQAGGGVVADSVPQNEADESRSKAAATLSAIAQAQGKIPA</sequence>
<dbReference type="InterPro" id="IPR019999">
    <property type="entry name" value="Anth_synth_I-like"/>
</dbReference>